<keyword evidence="1 2" id="KW-0694">RNA-binding</keyword>
<dbReference type="PANTHER" id="PTHR10693">
    <property type="entry name" value="RAS GTPASE-ACTIVATING PROTEIN-BINDING PROTEIN"/>
    <property type="match status" value="1"/>
</dbReference>
<dbReference type="InterPro" id="IPR018222">
    <property type="entry name" value="Nuclear_transport_factor_2_euk"/>
</dbReference>
<dbReference type="AlphaFoldDB" id="A0A8J5HKZ9"/>
<accession>A0A8J5HKZ9</accession>
<evidence type="ECO:0000259" key="4">
    <source>
        <dbReference type="PROSITE" id="PS50177"/>
    </source>
</evidence>
<gene>
    <name evidence="5" type="ORF">ZIOFF_016202</name>
</gene>
<dbReference type="SUPFAM" id="SSF54928">
    <property type="entry name" value="RNA-binding domain, RBD"/>
    <property type="match status" value="1"/>
</dbReference>
<evidence type="ECO:0000313" key="5">
    <source>
        <dbReference type="EMBL" id="KAG6526220.1"/>
    </source>
</evidence>
<name>A0A8J5HKZ9_ZINOF</name>
<dbReference type="SUPFAM" id="SSF54427">
    <property type="entry name" value="NTF2-like"/>
    <property type="match status" value="1"/>
</dbReference>
<protein>
    <recommendedName>
        <fullName evidence="7">G3BP-like protein</fullName>
    </recommendedName>
</protein>
<sequence length="380" mass="41495">MAADRARLPAHVVGMAFANQYYQILTSSPQLLFRFYKEGSTLSRLDHRGEMISVTGMDAIKEKLLSVDYSEYRAEIKTVDGQKSMDGCVTVLVAGYLTGKDDAKKKFAQFFMLAPQDKGYYVLNDIFRLLAPEQAEKLEQQKNEVPEEEKLDEAETIDPSAEIPCSVHQEVQTGKEIDEVSESLQAVTLNPSSSTTLEESPRRESYASIVNVMKEKPTPPVSPPIPSKAAVVKTGQPASPISIPALVTENGSVTPNAADSYRRPEPEAVGYSIHLKNLPLYVTPEQLQEEFKKFGPIKPGGIHIKLQHSGICFGFVDFEVADAVARAIKPATEAGTEMRGLEGGDVLVLRVGFMAKVRTVVGQTLATEVAVGHGEVEPKS</sequence>
<keyword evidence="6" id="KW-1185">Reference proteome</keyword>
<evidence type="ECO:0008006" key="7">
    <source>
        <dbReference type="Google" id="ProtNLM"/>
    </source>
</evidence>
<dbReference type="Pfam" id="PF00076">
    <property type="entry name" value="RRM_1"/>
    <property type="match status" value="1"/>
</dbReference>
<dbReference type="PROSITE" id="PS50177">
    <property type="entry name" value="NTF2_DOMAIN"/>
    <property type="match status" value="1"/>
</dbReference>
<comment type="caution">
    <text evidence="5">The sequence shown here is derived from an EMBL/GenBank/DDBJ whole genome shotgun (WGS) entry which is preliminary data.</text>
</comment>
<dbReference type="GO" id="GO:0003729">
    <property type="term" value="F:mRNA binding"/>
    <property type="evidence" value="ECO:0007669"/>
    <property type="project" value="TreeGrafter"/>
</dbReference>
<feature type="domain" description="NTF2" evidence="4">
    <location>
        <begin position="13"/>
        <end position="129"/>
    </location>
</feature>
<dbReference type="InterPro" id="IPR012677">
    <property type="entry name" value="Nucleotide-bd_a/b_plait_sf"/>
</dbReference>
<dbReference type="InterPro" id="IPR035979">
    <property type="entry name" value="RBD_domain_sf"/>
</dbReference>
<dbReference type="InterPro" id="IPR039539">
    <property type="entry name" value="Ras_GTPase_bind_prot"/>
</dbReference>
<dbReference type="FunFam" id="3.10.450.50:FF:000003">
    <property type="entry name" value="Nuclear transport factor 2 family protein"/>
    <property type="match status" value="1"/>
</dbReference>
<dbReference type="InterPro" id="IPR002075">
    <property type="entry name" value="NTF2_dom"/>
</dbReference>
<dbReference type="EMBL" id="JACMSC010000004">
    <property type="protein sequence ID" value="KAG6526220.1"/>
    <property type="molecule type" value="Genomic_DNA"/>
</dbReference>
<evidence type="ECO:0000313" key="6">
    <source>
        <dbReference type="Proteomes" id="UP000734854"/>
    </source>
</evidence>
<dbReference type="Proteomes" id="UP000734854">
    <property type="component" value="Unassembled WGS sequence"/>
</dbReference>
<dbReference type="Gene3D" id="3.10.450.50">
    <property type="match status" value="1"/>
</dbReference>
<dbReference type="InterPro" id="IPR032710">
    <property type="entry name" value="NTF2-like_dom_sf"/>
</dbReference>
<evidence type="ECO:0000256" key="1">
    <source>
        <dbReference type="ARBA" id="ARBA00022884"/>
    </source>
</evidence>
<dbReference type="PROSITE" id="PS50102">
    <property type="entry name" value="RRM"/>
    <property type="match status" value="1"/>
</dbReference>
<dbReference type="CDD" id="cd00780">
    <property type="entry name" value="NTF2"/>
    <property type="match status" value="1"/>
</dbReference>
<organism evidence="5 6">
    <name type="scientific">Zingiber officinale</name>
    <name type="common">Ginger</name>
    <name type="synonym">Amomum zingiber</name>
    <dbReference type="NCBI Taxonomy" id="94328"/>
    <lineage>
        <taxon>Eukaryota</taxon>
        <taxon>Viridiplantae</taxon>
        <taxon>Streptophyta</taxon>
        <taxon>Embryophyta</taxon>
        <taxon>Tracheophyta</taxon>
        <taxon>Spermatophyta</taxon>
        <taxon>Magnoliopsida</taxon>
        <taxon>Liliopsida</taxon>
        <taxon>Zingiberales</taxon>
        <taxon>Zingiberaceae</taxon>
        <taxon>Zingiber</taxon>
    </lineage>
</organism>
<feature type="domain" description="RRM" evidence="3">
    <location>
        <begin position="271"/>
        <end position="356"/>
    </location>
</feature>
<evidence type="ECO:0000259" key="3">
    <source>
        <dbReference type="PROSITE" id="PS50102"/>
    </source>
</evidence>
<dbReference type="GO" id="GO:1990904">
    <property type="term" value="C:ribonucleoprotein complex"/>
    <property type="evidence" value="ECO:0007669"/>
    <property type="project" value="TreeGrafter"/>
</dbReference>
<evidence type="ECO:0000256" key="2">
    <source>
        <dbReference type="PROSITE-ProRule" id="PRU00176"/>
    </source>
</evidence>
<dbReference type="InterPro" id="IPR000504">
    <property type="entry name" value="RRM_dom"/>
</dbReference>
<proteinExistence type="predicted"/>
<dbReference type="PANTHER" id="PTHR10693:SF20">
    <property type="entry name" value="AT27578P"/>
    <property type="match status" value="1"/>
</dbReference>
<dbReference type="GO" id="GO:0005829">
    <property type="term" value="C:cytosol"/>
    <property type="evidence" value="ECO:0007669"/>
    <property type="project" value="TreeGrafter"/>
</dbReference>
<dbReference type="SMART" id="SM00360">
    <property type="entry name" value="RRM"/>
    <property type="match status" value="1"/>
</dbReference>
<dbReference type="Pfam" id="PF02136">
    <property type="entry name" value="NTF2"/>
    <property type="match status" value="1"/>
</dbReference>
<dbReference type="CDD" id="cd00590">
    <property type="entry name" value="RRM_SF"/>
    <property type="match status" value="1"/>
</dbReference>
<reference evidence="5 6" key="1">
    <citation type="submission" date="2020-08" db="EMBL/GenBank/DDBJ databases">
        <title>Plant Genome Project.</title>
        <authorList>
            <person name="Zhang R.-G."/>
        </authorList>
    </citation>
    <scope>NUCLEOTIDE SEQUENCE [LARGE SCALE GENOMIC DNA]</scope>
    <source>
        <tissue evidence="5">Rhizome</tissue>
    </source>
</reference>
<dbReference type="Gene3D" id="3.30.70.330">
    <property type="match status" value="1"/>
</dbReference>